<evidence type="ECO:0000313" key="1">
    <source>
        <dbReference type="EMBL" id="MBO3357652.1"/>
    </source>
</evidence>
<dbReference type="RefSeq" id="WP_003477304.1">
    <property type="nucleotide sequence ID" value="NZ_JAALLU010000008.1"/>
</dbReference>
<organism evidence="1 2">
    <name type="scientific">Clostridium perfringens</name>
    <dbReference type="NCBI Taxonomy" id="1502"/>
    <lineage>
        <taxon>Bacteria</taxon>
        <taxon>Bacillati</taxon>
        <taxon>Bacillota</taxon>
        <taxon>Clostridia</taxon>
        <taxon>Eubacteriales</taxon>
        <taxon>Clostridiaceae</taxon>
        <taxon>Clostridium</taxon>
    </lineage>
</organism>
<sequence>MQYKAVELLKTEHIGKIVQSNDGYDGLYVVTDNLGEITLNSIWNKEPVVLSSLILEKEFKDITEEYWNSSLEPVLKSDIPF</sequence>
<protein>
    <submittedName>
        <fullName evidence="1">Uncharacterized protein</fullName>
    </submittedName>
</protein>
<dbReference type="EMBL" id="JAENQP010000001">
    <property type="protein sequence ID" value="MBO3357652.1"/>
    <property type="molecule type" value="Genomic_DNA"/>
</dbReference>
<evidence type="ECO:0000313" key="2">
    <source>
        <dbReference type="Proteomes" id="UP000668068"/>
    </source>
</evidence>
<dbReference type="Proteomes" id="UP000668068">
    <property type="component" value="Unassembled WGS sequence"/>
</dbReference>
<accession>A0AAW4ISW2</accession>
<reference evidence="1" key="1">
    <citation type="submission" date="2020-12" db="EMBL/GenBank/DDBJ databases">
        <title>Comparative genomics of Clostridium perfringens reveals patterns of host-associated phylogenetic clades and virulence factors.</title>
        <authorList>
            <person name="Smith A.H."/>
            <person name="Geier R."/>
        </authorList>
    </citation>
    <scope>NUCLEOTIDE SEQUENCE</scope>
    <source>
        <strain evidence="1">CHD30677R</strain>
    </source>
</reference>
<dbReference type="AlphaFoldDB" id="A0AAW4ISW2"/>
<name>A0AAW4ISW2_CLOPF</name>
<gene>
    <name evidence="1" type="ORF">JJB47_02535</name>
</gene>
<comment type="caution">
    <text evidence="1">The sequence shown here is derived from an EMBL/GenBank/DDBJ whole genome shotgun (WGS) entry which is preliminary data.</text>
</comment>
<proteinExistence type="predicted"/>